<comment type="pathway">
    <text evidence="3">Cofactor biosynthesis; Fe-Mo cofactor biosynthesis.</text>
</comment>
<dbReference type="Proteomes" id="UP000016587">
    <property type="component" value="Chromosome"/>
</dbReference>
<dbReference type="InterPro" id="IPR000385">
    <property type="entry name" value="MoaA_NifB_PqqE_Fe-S-bd_CS"/>
</dbReference>
<dbReference type="InterPro" id="IPR003731">
    <property type="entry name" value="Di-Nase_FeMo-co_biosynth"/>
</dbReference>
<dbReference type="SMART" id="SM00729">
    <property type="entry name" value="Elp3"/>
    <property type="match status" value="1"/>
</dbReference>
<dbReference type="EMBL" id="CP006585">
    <property type="protein sequence ID" value="AGW13128.1"/>
    <property type="molecule type" value="Genomic_DNA"/>
</dbReference>
<evidence type="ECO:0000256" key="4">
    <source>
        <dbReference type="ARBA" id="ARBA00006804"/>
    </source>
</evidence>
<evidence type="ECO:0000256" key="8">
    <source>
        <dbReference type="ARBA" id="ARBA00022723"/>
    </source>
</evidence>
<dbReference type="InterPro" id="IPR007197">
    <property type="entry name" value="rSAM"/>
</dbReference>
<reference evidence="17" key="2">
    <citation type="submission" date="2013-07" db="EMBL/GenBank/DDBJ databases">
        <authorList>
            <person name="Morais-Silva F.O."/>
            <person name="Rezende A.M."/>
            <person name="Pimentel C."/>
            <person name="Resende D.M."/>
            <person name="Santos C.I."/>
            <person name="Clemente C."/>
            <person name="de Oliveira L.M."/>
            <person name="da Silva S.M."/>
            <person name="Costa D.A."/>
            <person name="Varela-Raposo A."/>
            <person name="Horacio E.C.A."/>
            <person name="Matos M."/>
            <person name="Flores O."/>
            <person name="Ruiz J.C."/>
            <person name="Rodrigues-Pousada C."/>
        </authorList>
    </citation>
    <scope>NUCLEOTIDE SEQUENCE [LARGE SCALE GENOMIC DNA]</scope>
    <source>
        <strain evidence="17">ATCC 19364 / DSM 1382 / NCIMB 9332 / VKM B-1759</strain>
    </source>
</reference>
<protein>
    <recommendedName>
        <fullName evidence="5">FeMo cofactor biosynthesis protein NifB</fullName>
    </recommendedName>
    <alternativeName>
        <fullName evidence="14">Nitrogenase cofactor maturase NifB</fullName>
    </alternativeName>
    <alternativeName>
        <fullName evidence="13">Radical SAM assemblase NifB</fullName>
    </alternativeName>
</protein>
<evidence type="ECO:0000256" key="13">
    <source>
        <dbReference type="ARBA" id="ARBA00030926"/>
    </source>
</evidence>
<dbReference type="InterPro" id="IPR006638">
    <property type="entry name" value="Elp3/MiaA/NifB-like_rSAM"/>
</dbReference>
<accession>T2GA32</accession>
<dbReference type="CDD" id="cd01335">
    <property type="entry name" value="Radical_SAM"/>
    <property type="match status" value="1"/>
</dbReference>
<dbReference type="PROSITE" id="PS01305">
    <property type="entry name" value="MOAA_NIFB_PQQE"/>
    <property type="match status" value="1"/>
</dbReference>
<dbReference type="Pfam" id="PF04055">
    <property type="entry name" value="Radical_SAM"/>
    <property type="match status" value="1"/>
</dbReference>
<evidence type="ECO:0000313" key="17">
    <source>
        <dbReference type="Proteomes" id="UP000016587"/>
    </source>
</evidence>
<organism evidence="16 17">
    <name type="scientific">Megalodesulfovibrio gigas (strain ATCC 19364 / DSM 1382 / NCIMB 9332 / VKM B-1759)</name>
    <name type="common">Desulfovibrio gigas</name>
    <dbReference type="NCBI Taxonomy" id="1121448"/>
    <lineage>
        <taxon>Bacteria</taxon>
        <taxon>Pseudomonadati</taxon>
        <taxon>Thermodesulfobacteriota</taxon>
        <taxon>Desulfovibrionia</taxon>
        <taxon>Desulfovibrionales</taxon>
        <taxon>Desulfovibrionaceae</taxon>
        <taxon>Megalodesulfovibrio</taxon>
    </lineage>
</organism>
<dbReference type="UniPathway" id="UPA00782"/>
<keyword evidence="6" id="KW-0004">4Fe-4S</keyword>
<dbReference type="GO" id="GO:0051539">
    <property type="term" value="F:4 iron, 4 sulfur cluster binding"/>
    <property type="evidence" value="ECO:0007669"/>
    <property type="project" value="UniProtKB-KW"/>
</dbReference>
<sequence length="403" mass="42419">MHSTAPLDSELSCGRLHLPVAARCNIQCKYCDRNYDCANQSRPGVASELLTPTQALAYLDAVLAAKDDITAVGVAGPGDALADPEKTLETLRLVAQTHPQYTRFISTNGLALAEHAQALTEAGVSRVYVAVNAVDPAIAARVYYFVRAGKRNLFGQEGAALLIESQRQGIAACKALGLEVIAVCTVIPDINDAHVADIAAWLAALGVDGLELTAFHPAQASPLGAHPPATKAMMLAAREAAAPHLPLMECCTHCRADAIGLLGEEKATTVLNKIKAMAANESPWAMPDAQRPLVAVATSNGETVDTHLGHARRLLIYQNDQGLVTLQGHRQAPPKGGGDDRWKALADLLADCKILIVASAGDTPQRVLGEHGLSVRVVPEDTDVAAAVLASFGVKNKKGKQSK</sequence>
<dbReference type="SFLD" id="SFLDG01068">
    <property type="entry name" value="FeMo_cofactor_biosynthesis_pro"/>
    <property type="match status" value="1"/>
</dbReference>
<evidence type="ECO:0000256" key="12">
    <source>
        <dbReference type="ARBA" id="ARBA00023239"/>
    </source>
</evidence>
<dbReference type="SFLD" id="SFLDS00029">
    <property type="entry name" value="Radical_SAM"/>
    <property type="match status" value="1"/>
</dbReference>
<dbReference type="AlphaFoldDB" id="T2GA32"/>
<keyword evidence="17" id="KW-1185">Reference proteome</keyword>
<dbReference type="PROSITE" id="PS51918">
    <property type="entry name" value="RADICAL_SAM"/>
    <property type="match status" value="1"/>
</dbReference>
<dbReference type="PANTHER" id="PTHR43787:SF13">
    <property type="entry name" value="FEMO COFACTOR BIOSYNTHESIS PROTEIN NIFB"/>
    <property type="match status" value="1"/>
</dbReference>
<dbReference type="STRING" id="1121448.DGI_1275"/>
<name>T2GA32_MEGG1</name>
<dbReference type="SUPFAM" id="SSF102114">
    <property type="entry name" value="Radical SAM enzymes"/>
    <property type="match status" value="1"/>
</dbReference>
<evidence type="ECO:0000256" key="11">
    <source>
        <dbReference type="ARBA" id="ARBA00023231"/>
    </source>
</evidence>
<evidence type="ECO:0000256" key="6">
    <source>
        <dbReference type="ARBA" id="ARBA00022485"/>
    </source>
</evidence>
<dbReference type="Gene3D" id="3.20.20.70">
    <property type="entry name" value="Aldolase class I"/>
    <property type="match status" value="1"/>
</dbReference>
<dbReference type="Pfam" id="PF02579">
    <property type="entry name" value="Nitro_FeMo-Co"/>
    <property type="match status" value="1"/>
</dbReference>
<evidence type="ECO:0000256" key="9">
    <source>
        <dbReference type="ARBA" id="ARBA00023004"/>
    </source>
</evidence>
<evidence type="ECO:0000256" key="5">
    <source>
        <dbReference type="ARBA" id="ARBA00021702"/>
    </source>
</evidence>
<evidence type="ECO:0000313" key="16">
    <source>
        <dbReference type="EMBL" id="AGW13128.1"/>
    </source>
</evidence>
<comment type="function">
    <text evidence="2">Involved in the biosynthesis of the iron-molybdenum cofactor (FeMo-co or M-cluster) found in the dinitrogenase enzyme of the nitrogenase complex in nitrogen-fixing microorganisms. NifB catalyzes the crucial step of radical SAM-dependent carbide insertion that occurs concomitant with the insertion of a 9th sulfur and the rearrangement/coupling of two [4Fe-4S] clusters into a [8Fe-9S-C] cluster, the precursor to the M-cluster.</text>
</comment>
<comment type="cofactor">
    <cofactor evidence="1">
        <name>[4Fe-4S] cluster</name>
        <dbReference type="ChEBI" id="CHEBI:49883"/>
    </cofactor>
</comment>
<evidence type="ECO:0000259" key="15">
    <source>
        <dbReference type="PROSITE" id="PS51918"/>
    </source>
</evidence>
<evidence type="ECO:0000256" key="7">
    <source>
        <dbReference type="ARBA" id="ARBA00022691"/>
    </source>
</evidence>
<evidence type="ECO:0000256" key="10">
    <source>
        <dbReference type="ARBA" id="ARBA00023014"/>
    </source>
</evidence>
<evidence type="ECO:0000256" key="14">
    <source>
        <dbReference type="ARBA" id="ARBA00032102"/>
    </source>
</evidence>
<reference evidence="16 17" key="1">
    <citation type="journal article" date="2013" name="J. Bacteriol.">
        <title>Roles of HynAB and Ech, the only two hydrogenases found in the model sulfate reducer Desulfovibrio gigas.</title>
        <authorList>
            <person name="Morais-Silva F.O."/>
            <person name="Santos C.I."/>
            <person name="Rodrigues R."/>
            <person name="Pereira I.A."/>
            <person name="Rodrigues-Pousada C."/>
        </authorList>
    </citation>
    <scope>NUCLEOTIDE SEQUENCE [LARGE SCALE GENOMIC DNA]</scope>
    <source>
        <strain evidence="17">ATCC 19364 / DSM 1382 / NCIMB 9332 / VKM B-1759</strain>
    </source>
</reference>
<evidence type="ECO:0000256" key="1">
    <source>
        <dbReference type="ARBA" id="ARBA00001966"/>
    </source>
</evidence>
<dbReference type="InterPro" id="IPR036105">
    <property type="entry name" value="DiNase_FeMo-co_biosyn_sf"/>
</dbReference>
<dbReference type="SFLD" id="SFLDF00281">
    <property type="entry name" value="FeMo_cofactor_biosynthesis_pro"/>
    <property type="match status" value="1"/>
</dbReference>
<evidence type="ECO:0000256" key="3">
    <source>
        <dbReference type="ARBA" id="ARBA00005155"/>
    </source>
</evidence>
<keyword evidence="10" id="KW-0411">Iron-sulfur</keyword>
<dbReference type="PANTHER" id="PTHR43787">
    <property type="entry name" value="FEMO COFACTOR BIOSYNTHESIS PROTEIN NIFB-RELATED"/>
    <property type="match status" value="1"/>
</dbReference>
<evidence type="ECO:0000256" key="2">
    <source>
        <dbReference type="ARBA" id="ARBA00003522"/>
    </source>
</evidence>
<keyword evidence="11" id="KW-0535">Nitrogen fixation</keyword>
<dbReference type="PATRIC" id="fig|1121448.10.peg.1269"/>
<dbReference type="OrthoDB" id="280278at2"/>
<dbReference type="KEGG" id="dgg:DGI_1275"/>
<keyword evidence="9" id="KW-0408">Iron</keyword>
<dbReference type="Gene3D" id="3.30.420.130">
    <property type="entry name" value="Dinitrogenase iron-molybdenum cofactor biosynthesis domain"/>
    <property type="match status" value="1"/>
</dbReference>
<dbReference type="eggNOG" id="COG0535">
    <property type="taxonomic scope" value="Bacteria"/>
</dbReference>
<dbReference type="HOGENOM" id="CLU_027639_0_0_7"/>
<dbReference type="InterPro" id="IPR058240">
    <property type="entry name" value="rSAM_sf"/>
</dbReference>
<feature type="domain" description="Radical SAM core" evidence="15">
    <location>
        <begin position="10"/>
        <end position="255"/>
    </location>
</feature>
<dbReference type="SUPFAM" id="SSF53146">
    <property type="entry name" value="Nitrogenase accessory factor-like"/>
    <property type="match status" value="1"/>
</dbReference>
<dbReference type="SFLD" id="SFLDG01067">
    <property type="entry name" value="SPASM/twitch_domain_containing"/>
    <property type="match status" value="1"/>
</dbReference>
<proteinExistence type="inferred from homology"/>
<gene>
    <name evidence="16" type="ORF">DGI_1275</name>
</gene>
<keyword evidence="12" id="KW-0456">Lyase</keyword>
<dbReference type="RefSeq" id="WP_021759917.1">
    <property type="nucleotide sequence ID" value="NC_022444.1"/>
</dbReference>
<keyword evidence="7" id="KW-0949">S-adenosyl-L-methionine</keyword>
<keyword evidence="8" id="KW-0479">Metal-binding</keyword>
<dbReference type="GO" id="GO:0016829">
    <property type="term" value="F:lyase activity"/>
    <property type="evidence" value="ECO:0007669"/>
    <property type="project" value="UniProtKB-KW"/>
</dbReference>
<dbReference type="GO" id="GO:0046872">
    <property type="term" value="F:metal ion binding"/>
    <property type="evidence" value="ECO:0007669"/>
    <property type="project" value="UniProtKB-KW"/>
</dbReference>
<comment type="similarity">
    <text evidence="4">Belongs to the radical SAM superfamily. NifB family.</text>
</comment>
<dbReference type="GO" id="GO:0032324">
    <property type="term" value="P:molybdopterin cofactor biosynthetic process"/>
    <property type="evidence" value="ECO:0007669"/>
    <property type="project" value="UniProtKB-ARBA"/>
</dbReference>
<dbReference type="InterPro" id="IPR013785">
    <property type="entry name" value="Aldolase_TIM"/>
</dbReference>